<proteinExistence type="predicted"/>
<evidence type="ECO:0000313" key="2">
    <source>
        <dbReference type="EMBL" id="KAK4344637.1"/>
    </source>
</evidence>
<dbReference type="Proteomes" id="UP001291623">
    <property type="component" value="Unassembled WGS sequence"/>
</dbReference>
<accession>A0AAE1R5Z6</accession>
<keyword evidence="3" id="KW-1185">Reference proteome</keyword>
<name>A0AAE1R5Z6_9SOLA</name>
<evidence type="ECO:0000313" key="3">
    <source>
        <dbReference type="Proteomes" id="UP001291623"/>
    </source>
</evidence>
<evidence type="ECO:0000256" key="1">
    <source>
        <dbReference type="SAM" id="MobiDB-lite"/>
    </source>
</evidence>
<feature type="compositionally biased region" description="Basic and acidic residues" evidence="1">
    <location>
        <begin position="1"/>
        <end position="27"/>
    </location>
</feature>
<sequence length="76" mass="8740">MEEELGSQRDLNDMLKSEIEKMKERRGSSSKSSGKTKMDDFSSNKQVHNIVHKPKIERKYPFLTSRAGDPRLQGSE</sequence>
<dbReference type="AlphaFoldDB" id="A0AAE1R5Z6"/>
<gene>
    <name evidence="2" type="ORF">RND71_034813</name>
</gene>
<protein>
    <submittedName>
        <fullName evidence="2">Uncharacterized protein</fullName>
    </submittedName>
</protein>
<organism evidence="2 3">
    <name type="scientific">Anisodus tanguticus</name>
    <dbReference type="NCBI Taxonomy" id="243964"/>
    <lineage>
        <taxon>Eukaryota</taxon>
        <taxon>Viridiplantae</taxon>
        <taxon>Streptophyta</taxon>
        <taxon>Embryophyta</taxon>
        <taxon>Tracheophyta</taxon>
        <taxon>Spermatophyta</taxon>
        <taxon>Magnoliopsida</taxon>
        <taxon>eudicotyledons</taxon>
        <taxon>Gunneridae</taxon>
        <taxon>Pentapetalae</taxon>
        <taxon>asterids</taxon>
        <taxon>lamiids</taxon>
        <taxon>Solanales</taxon>
        <taxon>Solanaceae</taxon>
        <taxon>Solanoideae</taxon>
        <taxon>Hyoscyameae</taxon>
        <taxon>Anisodus</taxon>
    </lineage>
</organism>
<dbReference type="EMBL" id="JAVYJV010000019">
    <property type="protein sequence ID" value="KAK4344637.1"/>
    <property type="molecule type" value="Genomic_DNA"/>
</dbReference>
<comment type="caution">
    <text evidence="2">The sequence shown here is derived from an EMBL/GenBank/DDBJ whole genome shotgun (WGS) entry which is preliminary data.</text>
</comment>
<reference evidence="2" key="1">
    <citation type="submission" date="2023-12" db="EMBL/GenBank/DDBJ databases">
        <title>Genome assembly of Anisodus tanguticus.</title>
        <authorList>
            <person name="Wang Y.-J."/>
        </authorList>
    </citation>
    <scope>NUCLEOTIDE SEQUENCE</scope>
    <source>
        <strain evidence="2">KB-2021</strain>
        <tissue evidence="2">Leaf</tissue>
    </source>
</reference>
<feature type="region of interest" description="Disordered" evidence="1">
    <location>
        <begin position="1"/>
        <end position="76"/>
    </location>
</feature>